<gene>
    <name evidence="4" type="ORF">V1264_017255</name>
</gene>
<dbReference type="AlphaFoldDB" id="A0AAN9BJ95"/>
<dbReference type="InterPro" id="IPR029071">
    <property type="entry name" value="Ubiquitin-like_domsf"/>
</dbReference>
<dbReference type="Proteomes" id="UP001374579">
    <property type="component" value="Unassembled WGS sequence"/>
</dbReference>
<feature type="region of interest" description="Disordered" evidence="3">
    <location>
        <begin position="190"/>
        <end position="216"/>
    </location>
</feature>
<feature type="region of interest" description="Disordered" evidence="3">
    <location>
        <begin position="141"/>
        <end position="173"/>
    </location>
</feature>
<dbReference type="Gene3D" id="3.10.20.90">
    <property type="entry name" value="Phosphatidylinositol 3-kinase Catalytic Subunit, Chain A, domain 1"/>
    <property type="match status" value="1"/>
</dbReference>
<feature type="compositionally biased region" description="Low complexity" evidence="3">
    <location>
        <begin position="196"/>
        <end position="213"/>
    </location>
</feature>
<keyword evidence="1" id="KW-0433">Leucine-rich repeat</keyword>
<proteinExistence type="predicted"/>
<dbReference type="InterPro" id="IPR032675">
    <property type="entry name" value="LRR_dom_sf"/>
</dbReference>
<keyword evidence="2" id="KW-0677">Repeat</keyword>
<evidence type="ECO:0008006" key="6">
    <source>
        <dbReference type="Google" id="ProtNLM"/>
    </source>
</evidence>
<sequence length="543" mass="60293">MESAGFPSHDAESGSALNPHGPESERSAEQPGCSFADAAWDKFNWENDLDDLGIYVPKKGPAKITDSGHLILPWHVNMDHCGITEAGQHSDMTGMCQHVMELGLAHNNISSIEEVLRIIRCMPKLTFLSLTSNPLNSSTITTATTNSSGGNTSDVQDDECNASVTMGGSQSEAGAVPVATSVNNRVNTAVDANPNTETTPTTPISTCSPAASADNNNIPNTAQTTMCTEDGQNSAASSVHPDVFPTVRQLVLNGTCVDWSSIVVLLKMFPSLEELHLSLNNYTSVDLPPHLTYPSLTHLFFNNKDIDTWSQVSGLGRAFPNLRHLYLAGSSITSLDDDVSRMAQLFPCLEMLSLNKTQLKGWDEVDKLRHLPALTDVRVLGIPFLEEQEEKSRREQLVTRLPNIKRLNGSSVKEEERLDAERAFLRLYQDSDYKPDRFFELEKVHGRVSELATVSLKPQTVFSMDIVFDNRRERVEVNAKQTVRDFKKSLQNIAGMPSSKFVLFYHDKETHYGGFTHRMIYPDKKLYSYNLKDGSEFIIEPKH</sequence>
<accession>A0AAN9BJ95</accession>
<dbReference type="SUPFAM" id="SSF54236">
    <property type="entry name" value="Ubiquitin-like"/>
    <property type="match status" value="1"/>
</dbReference>
<dbReference type="PANTHER" id="PTHR18849:SF0">
    <property type="entry name" value="CILIA- AND FLAGELLA-ASSOCIATED PROTEIN 410-RELATED"/>
    <property type="match status" value="1"/>
</dbReference>
<protein>
    <recommendedName>
        <fullName evidence="6">Tubulin-specific chaperone cofactor E-like protein</fullName>
    </recommendedName>
</protein>
<dbReference type="SUPFAM" id="SSF52058">
    <property type="entry name" value="L domain-like"/>
    <property type="match status" value="1"/>
</dbReference>
<feature type="compositionally biased region" description="Polar residues" evidence="3">
    <location>
        <begin position="162"/>
        <end position="172"/>
    </location>
</feature>
<dbReference type="EMBL" id="JBAMIC010000007">
    <property type="protein sequence ID" value="KAK7105939.1"/>
    <property type="molecule type" value="Genomic_DNA"/>
</dbReference>
<evidence type="ECO:0000256" key="3">
    <source>
        <dbReference type="SAM" id="MobiDB-lite"/>
    </source>
</evidence>
<evidence type="ECO:0000313" key="5">
    <source>
        <dbReference type="Proteomes" id="UP001374579"/>
    </source>
</evidence>
<feature type="region of interest" description="Disordered" evidence="3">
    <location>
        <begin position="1"/>
        <end position="31"/>
    </location>
</feature>
<comment type="caution">
    <text evidence="4">The sequence shown here is derived from an EMBL/GenBank/DDBJ whole genome shotgun (WGS) entry which is preliminary data.</text>
</comment>
<name>A0AAN9BJ95_9CAEN</name>
<dbReference type="Gene3D" id="3.80.10.10">
    <property type="entry name" value="Ribonuclease Inhibitor"/>
    <property type="match status" value="2"/>
</dbReference>
<organism evidence="4 5">
    <name type="scientific">Littorina saxatilis</name>
    <dbReference type="NCBI Taxonomy" id="31220"/>
    <lineage>
        <taxon>Eukaryota</taxon>
        <taxon>Metazoa</taxon>
        <taxon>Spiralia</taxon>
        <taxon>Lophotrochozoa</taxon>
        <taxon>Mollusca</taxon>
        <taxon>Gastropoda</taxon>
        <taxon>Caenogastropoda</taxon>
        <taxon>Littorinimorpha</taxon>
        <taxon>Littorinoidea</taxon>
        <taxon>Littorinidae</taxon>
        <taxon>Littorina</taxon>
    </lineage>
</organism>
<feature type="compositionally biased region" description="Low complexity" evidence="3">
    <location>
        <begin position="141"/>
        <end position="153"/>
    </location>
</feature>
<keyword evidence="5" id="KW-1185">Reference proteome</keyword>
<evidence type="ECO:0000256" key="1">
    <source>
        <dbReference type="ARBA" id="ARBA00022614"/>
    </source>
</evidence>
<reference evidence="4 5" key="1">
    <citation type="submission" date="2024-02" db="EMBL/GenBank/DDBJ databases">
        <title>Chromosome-scale genome assembly of the rough periwinkle Littorina saxatilis.</title>
        <authorList>
            <person name="De Jode A."/>
            <person name="Faria R."/>
            <person name="Formenti G."/>
            <person name="Sims Y."/>
            <person name="Smith T.P."/>
            <person name="Tracey A."/>
            <person name="Wood J.M.D."/>
            <person name="Zagrodzka Z.B."/>
            <person name="Johannesson K."/>
            <person name="Butlin R.K."/>
            <person name="Leder E.H."/>
        </authorList>
    </citation>
    <scope>NUCLEOTIDE SEQUENCE [LARGE SCALE GENOMIC DNA]</scope>
    <source>
        <strain evidence="4">Snail1</strain>
        <tissue evidence="4">Muscle</tissue>
    </source>
</reference>
<evidence type="ECO:0000313" key="4">
    <source>
        <dbReference type="EMBL" id="KAK7105939.1"/>
    </source>
</evidence>
<evidence type="ECO:0000256" key="2">
    <source>
        <dbReference type="ARBA" id="ARBA00022737"/>
    </source>
</evidence>
<dbReference type="PANTHER" id="PTHR18849">
    <property type="entry name" value="LEUCINE RICH REPEAT PROTEIN"/>
    <property type="match status" value="1"/>
</dbReference>